<reference evidence="5" key="1">
    <citation type="journal article" date="2019" name="Int. J. Syst. Evol. Microbiol.">
        <title>The Global Catalogue of Microorganisms (GCM) 10K type strain sequencing project: providing services to taxonomists for standard genome sequencing and annotation.</title>
        <authorList>
            <consortium name="The Broad Institute Genomics Platform"/>
            <consortium name="The Broad Institute Genome Sequencing Center for Infectious Disease"/>
            <person name="Wu L."/>
            <person name="Ma J."/>
        </authorList>
    </citation>
    <scope>NUCLEOTIDE SEQUENCE [LARGE SCALE GENOMIC DNA]</scope>
    <source>
        <strain evidence="5">CCUG 62953</strain>
    </source>
</reference>
<dbReference type="Pfam" id="PF03749">
    <property type="entry name" value="SfsA"/>
    <property type="match status" value="1"/>
</dbReference>
<evidence type="ECO:0000259" key="2">
    <source>
        <dbReference type="Pfam" id="PF03749"/>
    </source>
</evidence>
<accession>A0ABW3ZI15</accession>
<dbReference type="PANTHER" id="PTHR30545">
    <property type="entry name" value="SUGAR FERMENTATION STIMULATION PROTEIN A"/>
    <property type="match status" value="1"/>
</dbReference>
<dbReference type="NCBIfam" id="TIGR00230">
    <property type="entry name" value="sfsA"/>
    <property type="match status" value="1"/>
</dbReference>
<dbReference type="InterPro" id="IPR005224">
    <property type="entry name" value="SfsA"/>
</dbReference>
<comment type="caution">
    <text evidence="4">The sequence shown here is derived from an EMBL/GenBank/DDBJ whole genome shotgun (WGS) entry which is preliminary data.</text>
</comment>
<feature type="domain" description="Sugar fermentation stimulation protein C-terminal" evidence="2">
    <location>
        <begin position="84"/>
        <end position="222"/>
    </location>
</feature>
<dbReference type="Proteomes" id="UP001597135">
    <property type="component" value="Unassembled WGS sequence"/>
</dbReference>
<sequence length="235" mass="25293">MRFQTPLQPATLLRRYKRFLSDIRLEDGREVTAHVANPGAMTGLAEPGMRVWIEPNDDPKRKLKWAWKLSEIETGARVLVDTAIANRVVREALEAGRVPGMGGYVEIRPEQRYGAGSRVDFLLRGPDRPDCYVEVKSATLARQTGAAEFPDTVTARGARHLAELAEVARGGARAVLLYLVARTDACSVAVAADIDPAYAEAFSAARDAGVETLALGCAADREGVTVAGPLPVLGL</sequence>
<dbReference type="PANTHER" id="PTHR30545:SF2">
    <property type="entry name" value="SUGAR FERMENTATION STIMULATION PROTEIN A"/>
    <property type="match status" value="1"/>
</dbReference>
<dbReference type="EMBL" id="JBHTMU010000015">
    <property type="protein sequence ID" value="MFD1342816.1"/>
    <property type="molecule type" value="Genomic_DNA"/>
</dbReference>
<dbReference type="RefSeq" id="WP_386803220.1">
    <property type="nucleotide sequence ID" value="NZ_JBHTMU010000015.1"/>
</dbReference>
<dbReference type="CDD" id="cd22359">
    <property type="entry name" value="SfsA-like_bacterial"/>
    <property type="match status" value="1"/>
</dbReference>
<organism evidence="4 5">
    <name type="scientific">Litorisediminicola beolgyonensis</name>
    <dbReference type="NCBI Taxonomy" id="1173614"/>
    <lineage>
        <taxon>Bacteria</taxon>
        <taxon>Pseudomonadati</taxon>
        <taxon>Pseudomonadota</taxon>
        <taxon>Alphaproteobacteria</taxon>
        <taxon>Rhodobacterales</taxon>
        <taxon>Paracoccaceae</taxon>
        <taxon>Litorisediminicola</taxon>
    </lineage>
</organism>
<dbReference type="Gene3D" id="2.40.50.580">
    <property type="match status" value="1"/>
</dbReference>
<dbReference type="HAMAP" id="MF_00095">
    <property type="entry name" value="SfsA"/>
    <property type="match status" value="1"/>
</dbReference>
<evidence type="ECO:0000259" key="3">
    <source>
        <dbReference type="Pfam" id="PF17746"/>
    </source>
</evidence>
<dbReference type="Pfam" id="PF17746">
    <property type="entry name" value="SfsA_N"/>
    <property type="match status" value="1"/>
</dbReference>
<evidence type="ECO:0000313" key="5">
    <source>
        <dbReference type="Proteomes" id="UP001597135"/>
    </source>
</evidence>
<dbReference type="Gene3D" id="3.40.1350.60">
    <property type="match status" value="1"/>
</dbReference>
<evidence type="ECO:0000313" key="4">
    <source>
        <dbReference type="EMBL" id="MFD1342816.1"/>
    </source>
</evidence>
<feature type="domain" description="SfsA N-terminal OB" evidence="3">
    <location>
        <begin position="13"/>
        <end position="73"/>
    </location>
</feature>
<dbReference type="InterPro" id="IPR041465">
    <property type="entry name" value="SfsA_N"/>
</dbReference>
<comment type="similarity">
    <text evidence="1">Belongs to the SfsA family.</text>
</comment>
<dbReference type="InterPro" id="IPR040452">
    <property type="entry name" value="SfsA_C"/>
</dbReference>
<evidence type="ECO:0000256" key="1">
    <source>
        <dbReference type="HAMAP-Rule" id="MF_00095"/>
    </source>
</evidence>
<proteinExistence type="inferred from homology"/>
<keyword evidence="5" id="KW-1185">Reference proteome</keyword>
<gene>
    <name evidence="1 4" type="primary">sfsA</name>
    <name evidence="4" type="ORF">ACFQ4E_10330</name>
</gene>
<name>A0ABW3ZI15_9RHOB</name>
<protein>
    <recommendedName>
        <fullName evidence="1">Sugar fermentation stimulation protein homolog</fullName>
    </recommendedName>
</protein>